<evidence type="ECO:0008006" key="3">
    <source>
        <dbReference type="Google" id="ProtNLM"/>
    </source>
</evidence>
<dbReference type="InterPro" id="IPR034660">
    <property type="entry name" value="DinB/YfiT-like"/>
</dbReference>
<dbReference type="InterPro" id="IPR011466">
    <property type="entry name" value="DUF1572"/>
</dbReference>
<dbReference type="SUPFAM" id="SSF109854">
    <property type="entry name" value="DinB/YfiT-like putative metalloenzymes"/>
    <property type="match status" value="1"/>
</dbReference>
<dbReference type="Proteomes" id="UP000660110">
    <property type="component" value="Unassembled WGS sequence"/>
</dbReference>
<keyword evidence="2" id="KW-1185">Reference proteome</keyword>
<dbReference type="EMBL" id="BMEL01000001">
    <property type="protein sequence ID" value="GGF14780.1"/>
    <property type="molecule type" value="Genomic_DNA"/>
</dbReference>
<name>A0A917B0L1_HALAA</name>
<comment type="caution">
    <text evidence="1">The sequence shown here is derived from an EMBL/GenBank/DDBJ whole genome shotgun (WGS) entry which is preliminary data.</text>
</comment>
<proteinExistence type="predicted"/>
<sequence length="177" mass="20964">MNVEKEYLKVVQERFHSVKELGEKTITQLSEEEIQWYMNDASNSIAVLVKHLNGNMKSRWIDFFTSDGEKPNRNRDQEFINTISSKEELIEVWEEGWEILFDTLNNLRPADLTNHVKIRSENHTVIDAIERQVVHYASHIGQIVYIGKLLKGEEWHTLSIPKGKSEEYFEYMRKEHE</sequence>
<evidence type="ECO:0000313" key="1">
    <source>
        <dbReference type="EMBL" id="GGF14780.1"/>
    </source>
</evidence>
<reference evidence="1" key="2">
    <citation type="submission" date="2020-09" db="EMBL/GenBank/DDBJ databases">
        <authorList>
            <person name="Sun Q."/>
            <person name="Zhou Y."/>
        </authorList>
    </citation>
    <scope>NUCLEOTIDE SEQUENCE</scope>
    <source>
        <strain evidence="1">CGMCC 1.12153</strain>
    </source>
</reference>
<reference evidence="1" key="1">
    <citation type="journal article" date="2014" name="Int. J. Syst. Evol. Microbiol.">
        <title>Complete genome sequence of Corynebacterium casei LMG S-19264T (=DSM 44701T), isolated from a smear-ripened cheese.</title>
        <authorList>
            <consortium name="US DOE Joint Genome Institute (JGI-PGF)"/>
            <person name="Walter F."/>
            <person name="Albersmeier A."/>
            <person name="Kalinowski J."/>
            <person name="Ruckert C."/>
        </authorList>
    </citation>
    <scope>NUCLEOTIDE SEQUENCE</scope>
    <source>
        <strain evidence="1">CGMCC 1.12153</strain>
    </source>
</reference>
<organism evidence="1 2">
    <name type="scientific">Halobacillus andaensis</name>
    <dbReference type="NCBI Taxonomy" id="1176239"/>
    <lineage>
        <taxon>Bacteria</taxon>
        <taxon>Bacillati</taxon>
        <taxon>Bacillota</taxon>
        <taxon>Bacilli</taxon>
        <taxon>Bacillales</taxon>
        <taxon>Bacillaceae</taxon>
        <taxon>Halobacillus</taxon>
    </lineage>
</organism>
<dbReference type="AlphaFoldDB" id="A0A917B0L1"/>
<dbReference type="Pfam" id="PF07609">
    <property type="entry name" value="DUF1572"/>
    <property type="match status" value="1"/>
</dbReference>
<evidence type="ECO:0000313" key="2">
    <source>
        <dbReference type="Proteomes" id="UP000660110"/>
    </source>
</evidence>
<dbReference type="RefSeq" id="WP_188376505.1">
    <property type="nucleotide sequence ID" value="NZ_BMEL01000001.1"/>
</dbReference>
<accession>A0A917B0L1</accession>
<protein>
    <recommendedName>
        <fullName evidence="3">DUF1572 domain-containing protein</fullName>
    </recommendedName>
</protein>
<gene>
    <name evidence="1" type="ORF">GCM10010954_11690</name>
</gene>
<dbReference type="Gene3D" id="1.20.120.450">
    <property type="entry name" value="dinb family like domain"/>
    <property type="match status" value="1"/>
</dbReference>